<protein>
    <submittedName>
        <fullName evidence="1">Uncharacterized protein</fullName>
    </submittedName>
</protein>
<proteinExistence type="predicted"/>
<name>S0FEG2_9BACT</name>
<keyword evidence="2" id="KW-1185">Reference proteome</keyword>
<gene>
    <name evidence="1" type="ORF">BACCOPRO_03118</name>
</gene>
<comment type="caution">
    <text evidence="1">The sequence shown here is derived from an EMBL/GenBank/DDBJ whole genome shotgun (WGS) entry which is preliminary data.</text>
</comment>
<evidence type="ECO:0000313" key="1">
    <source>
        <dbReference type="EMBL" id="EEF77596.1"/>
    </source>
</evidence>
<dbReference type="EMBL" id="ACBW01000197">
    <property type="protein sequence ID" value="EEF77596.1"/>
    <property type="molecule type" value="Genomic_DNA"/>
</dbReference>
<dbReference type="HOGENOM" id="CLU_128736_0_0_10"/>
<evidence type="ECO:0000313" key="2">
    <source>
        <dbReference type="Proteomes" id="UP000014073"/>
    </source>
</evidence>
<sequence length="209" mass="24207">MQQRHPLRFYPAARINNGMSMITMTHGNIRSVIRNKLTQRLSADDIHEICFYTQGERNNSHKEELYACIKDGDEKVSYNALWVFTHFDPYNFQWLAPRQDELISLALQETHEGKKRLLLTLILRLPFREDELRTDFIDYCLSGITSCENSCGVRALCIKLSYEQCKFHTDLLSELENILSLLDNEPLSSGLAIARKNILKKILNRKASA</sequence>
<accession>S0FEG2</accession>
<reference evidence="1 2" key="1">
    <citation type="submission" date="2008-12" db="EMBL/GenBank/DDBJ databases">
        <authorList>
            <person name="Fulton L."/>
            <person name="Clifton S."/>
            <person name="Fulton B."/>
            <person name="Xu J."/>
            <person name="Minx P."/>
            <person name="Pepin K.H."/>
            <person name="Johnson M."/>
            <person name="Bhonagiri V."/>
            <person name="Nash W.E."/>
            <person name="Mardis E.R."/>
            <person name="Wilson R.K."/>
        </authorList>
    </citation>
    <scope>NUCLEOTIDE SEQUENCE [LARGE SCALE GENOMIC DNA]</scope>
    <source>
        <strain evidence="1 2">DSM 18228</strain>
    </source>
</reference>
<dbReference type="Proteomes" id="UP000014073">
    <property type="component" value="Unassembled WGS sequence"/>
</dbReference>
<organism evidence="1 2">
    <name type="scientific">Phocaeicola coprophilus DSM 18228 = JCM 13818</name>
    <dbReference type="NCBI Taxonomy" id="547042"/>
    <lineage>
        <taxon>Bacteria</taxon>
        <taxon>Pseudomonadati</taxon>
        <taxon>Bacteroidota</taxon>
        <taxon>Bacteroidia</taxon>
        <taxon>Bacteroidales</taxon>
        <taxon>Bacteroidaceae</taxon>
        <taxon>Phocaeicola</taxon>
    </lineage>
</organism>
<dbReference type="AlphaFoldDB" id="S0FEG2"/>
<dbReference type="eggNOG" id="ENOG502ZC4W">
    <property type="taxonomic scope" value="Bacteria"/>
</dbReference>